<dbReference type="Proteomes" id="UP000243342">
    <property type="component" value="Unassembled WGS sequence"/>
</dbReference>
<evidence type="ECO:0000313" key="2">
    <source>
        <dbReference type="Proteomes" id="UP000243342"/>
    </source>
</evidence>
<proteinExistence type="predicted"/>
<name>A0A1J7C2G2_9ACTN</name>
<evidence type="ECO:0008006" key="3">
    <source>
        <dbReference type="Google" id="ProtNLM"/>
    </source>
</evidence>
<organism evidence="1 2">
    <name type="scientific">Mangrovactinospora gilvigrisea</name>
    <dbReference type="NCBI Taxonomy" id="1428644"/>
    <lineage>
        <taxon>Bacteria</taxon>
        <taxon>Bacillati</taxon>
        <taxon>Actinomycetota</taxon>
        <taxon>Actinomycetes</taxon>
        <taxon>Kitasatosporales</taxon>
        <taxon>Streptomycetaceae</taxon>
        <taxon>Mangrovactinospora</taxon>
    </lineage>
</organism>
<reference evidence="1 2" key="1">
    <citation type="submission" date="2016-10" db="EMBL/GenBank/DDBJ databases">
        <title>Genome sequence of Streptomyces gilvigriseus MUSC 26.</title>
        <authorList>
            <person name="Lee L.-H."/>
            <person name="Ser H.-L."/>
        </authorList>
    </citation>
    <scope>NUCLEOTIDE SEQUENCE [LARGE SCALE GENOMIC DNA]</scope>
    <source>
        <strain evidence="1 2">MUSC 26</strain>
    </source>
</reference>
<sequence length="196" mass="21172">MRARFTRLARLLGLDRNTLRRRADRVRTLLGALLGLLVAGAAVGAWVLGVRVYHAQQDAVQRMVARLHRVPATALETAPAPADGSATGAHPTVMVRWTDPVSRARLTGEAQVPDGTVRGERVPIWLTSADVPAPIPQRTADLAAGSAGVGAVAWLGATGVLVAGHLGARRLVTSRQLRAWEREWDEIGPRWSKRFH</sequence>
<comment type="caution">
    <text evidence="1">The sequence shown here is derived from an EMBL/GenBank/DDBJ whole genome shotgun (WGS) entry which is preliminary data.</text>
</comment>
<dbReference type="RefSeq" id="WP_071658296.1">
    <property type="nucleotide sequence ID" value="NZ_MLCF01000132.1"/>
</dbReference>
<evidence type="ECO:0000313" key="1">
    <source>
        <dbReference type="EMBL" id="OIV35752.1"/>
    </source>
</evidence>
<keyword evidence="2" id="KW-1185">Reference proteome</keyword>
<accession>A0A1J7C2G2</accession>
<dbReference type="PANTHER" id="PTHR42305:SF1">
    <property type="entry name" value="MEMBRANE PROTEIN RV1733C-RELATED"/>
    <property type="match status" value="1"/>
</dbReference>
<dbReference type="STRING" id="1428644.BIV57_19960"/>
<dbReference type="EMBL" id="MLCF01000132">
    <property type="protein sequence ID" value="OIV35752.1"/>
    <property type="molecule type" value="Genomic_DNA"/>
</dbReference>
<gene>
    <name evidence="1" type="ORF">BIV57_19960</name>
</gene>
<dbReference type="InterPro" id="IPR039708">
    <property type="entry name" value="MT1774/Rv1733c-like"/>
</dbReference>
<dbReference type="OrthoDB" id="5190576at2"/>
<dbReference type="PANTHER" id="PTHR42305">
    <property type="entry name" value="MEMBRANE PROTEIN RV1733C-RELATED"/>
    <property type="match status" value="1"/>
</dbReference>
<protein>
    <recommendedName>
        <fullName evidence="3">Integral membrane protein</fullName>
    </recommendedName>
</protein>
<dbReference type="AlphaFoldDB" id="A0A1J7C2G2"/>